<dbReference type="Gene3D" id="2.40.160.10">
    <property type="entry name" value="Porin"/>
    <property type="match status" value="1"/>
</dbReference>
<evidence type="ECO:0000256" key="1">
    <source>
        <dbReference type="SAM" id="SignalP"/>
    </source>
</evidence>
<dbReference type="SUPFAM" id="SSF56935">
    <property type="entry name" value="Porins"/>
    <property type="match status" value="1"/>
</dbReference>
<dbReference type="KEGG" id="sulg:FJR48_10685"/>
<proteinExistence type="predicted"/>
<evidence type="ECO:0000313" key="3">
    <source>
        <dbReference type="Proteomes" id="UP000326944"/>
    </source>
</evidence>
<dbReference type="OrthoDB" id="5289600at2"/>
<keyword evidence="1" id="KW-0732">Signal</keyword>
<keyword evidence="3" id="KW-1185">Reference proteome</keyword>
<protein>
    <recommendedName>
        <fullName evidence="4">Porin</fullName>
    </recommendedName>
</protein>
<organism evidence="2 3">
    <name type="scientific">Sulfurimonas lithotrophica</name>
    <dbReference type="NCBI Taxonomy" id="2590022"/>
    <lineage>
        <taxon>Bacteria</taxon>
        <taxon>Pseudomonadati</taxon>
        <taxon>Campylobacterota</taxon>
        <taxon>Epsilonproteobacteria</taxon>
        <taxon>Campylobacterales</taxon>
        <taxon>Sulfurimonadaceae</taxon>
        <taxon>Sulfurimonas</taxon>
    </lineage>
</organism>
<dbReference type="RefSeq" id="WP_152308116.1">
    <property type="nucleotide sequence ID" value="NZ_CP043617.1"/>
</dbReference>
<evidence type="ECO:0000313" key="2">
    <source>
        <dbReference type="EMBL" id="QFR50168.1"/>
    </source>
</evidence>
<gene>
    <name evidence="2" type="ORF">FJR48_10685</name>
</gene>
<dbReference type="AlphaFoldDB" id="A0A5P8P351"/>
<dbReference type="EMBL" id="CP043617">
    <property type="protein sequence ID" value="QFR50168.1"/>
    <property type="molecule type" value="Genomic_DNA"/>
</dbReference>
<sequence>MKKIILSAVAGLTLASSVMASDATPVFSHTDKLKFSGLTYIGLTKNSYKDELVNPNETNFELRRAYFQLKAYLLDDPKSYYRVTFDMHQNAEDDMVVRAKYAYLYLNNVLENTGVELGLVHRPWHDYEEHNAWFYRDISKVMIEAKNGGDLSNSADFGFNFKTKTQYFDSEIGIFNGEGYHSDFNDDEASDKAGNGMSLEWRATAHILGVNGKDKQTKKTYFDASFFGQYNQEHKASASGLANDYDDLVFYGLHTVYNQPEFLVSAQYVVSDDTADNSTYVSAQAGSGYSINGEYRFGNTYEYRVLARYDAWTDEELVSSDERERTSLIAGFAWQQNHNVQWVANVIVKDNEKDAFKASKPEKADSTAYMLTAQVEF</sequence>
<name>A0A5P8P351_9BACT</name>
<reference evidence="2 3" key="1">
    <citation type="submission" date="2019-09" db="EMBL/GenBank/DDBJ databases">
        <title>Sulfurimonas gotlandica sp. nov., a chemoautotrophic and psychrotolerant epsilonproteobacterium isolated from a pelagic redoxcline, and an emended description of the genus Sulfurimonas.</title>
        <authorList>
            <person name="Wang S."/>
            <person name="Jiang L."/>
            <person name="Shao S."/>
        </authorList>
    </citation>
    <scope>NUCLEOTIDE SEQUENCE [LARGE SCALE GENOMIC DNA]</scope>
    <source>
        <strain evidence="2 3">GYSZ_1</strain>
    </source>
</reference>
<feature type="chain" id="PRO_5024990890" description="Porin" evidence="1">
    <location>
        <begin position="21"/>
        <end position="377"/>
    </location>
</feature>
<evidence type="ECO:0008006" key="4">
    <source>
        <dbReference type="Google" id="ProtNLM"/>
    </source>
</evidence>
<dbReference type="InterPro" id="IPR023614">
    <property type="entry name" value="Porin_dom_sf"/>
</dbReference>
<accession>A0A5P8P351</accession>
<feature type="signal peptide" evidence="1">
    <location>
        <begin position="1"/>
        <end position="20"/>
    </location>
</feature>
<dbReference type="Proteomes" id="UP000326944">
    <property type="component" value="Chromosome"/>
</dbReference>